<dbReference type="AlphaFoldDB" id="A0A061R9S0"/>
<dbReference type="EMBL" id="GBEZ01018982">
    <property type="protein sequence ID" value="JAC67514.1"/>
    <property type="molecule type" value="Transcribed_RNA"/>
</dbReference>
<sequence>GHLAREQNGQERRFCGRRMADPYGDRARHVAHEAIKTQLPIAGSTHPTPP</sequence>
<proteinExistence type="predicted"/>
<protein>
    <submittedName>
        <fullName evidence="1">Uncharacterized protein</fullName>
    </submittedName>
</protein>
<organism evidence="1">
    <name type="scientific">Tetraselmis sp. GSL018</name>
    <dbReference type="NCBI Taxonomy" id="582737"/>
    <lineage>
        <taxon>Eukaryota</taxon>
        <taxon>Viridiplantae</taxon>
        <taxon>Chlorophyta</taxon>
        <taxon>core chlorophytes</taxon>
        <taxon>Chlorodendrophyceae</taxon>
        <taxon>Chlorodendrales</taxon>
        <taxon>Chlorodendraceae</taxon>
        <taxon>Tetraselmis</taxon>
    </lineage>
</organism>
<accession>A0A061R9S0</accession>
<gene>
    <name evidence="1" type="ORF">TSPGSL018_10973</name>
</gene>
<feature type="non-terminal residue" evidence="1">
    <location>
        <position position="1"/>
    </location>
</feature>
<evidence type="ECO:0000313" key="1">
    <source>
        <dbReference type="EMBL" id="JAC67514.1"/>
    </source>
</evidence>
<name>A0A061R9S0_9CHLO</name>
<reference evidence="1" key="1">
    <citation type="submission" date="2014-05" db="EMBL/GenBank/DDBJ databases">
        <title>The transcriptome of the halophilic microalga Tetraselmis sp. GSL018 isolated from the Great Salt Lake, Utah.</title>
        <authorList>
            <person name="Jinkerson R.E."/>
            <person name="D'Adamo S."/>
            <person name="Posewitz M.C."/>
        </authorList>
    </citation>
    <scope>NUCLEOTIDE SEQUENCE</scope>
    <source>
        <strain evidence="1">GSL018</strain>
    </source>
</reference>